<dbReference type="SUPFAM" id="SSF141868">
    <property type="entry name" value="EAL domain-like"/>
    <property type="match status" value="1"/>
</dbReference>
<evidence type="ECO:0000256" key="1">
    <source>
        <dbReference type="SAM" id="Phobius"/>
    </source>
</evidence>
<keyword evidence="1" id="KW-0812">Transmembrane</keyword>
<dbReference type="InterPro" id="IPR043128">
    <property type="entry name" value="Rev_trsase/Diguanyl_cyclase"/>
</dbReference>
<dbReference type="AlphaFoldDB" id="A0A7W6LJ32"/>
<evidence type="ECO:0000259" key="2">
    <source>
        <dbReference type="PROSITE" id="PS50883"/>
    </source>
</evidence>
<comment type="caution">
    <text evidence="4">The sequence shown here is derived from an EMBL/GenBank/DDBJ whole genome shotgun (WGS) entry which is preliminary data.</text>
</comment>
<dbReference type="PROSITE" id="PS50883">
    <property type="entry name" value="EAL"/>
    <property type="match status" value="1"/>
</dbReference>
<dbReference type="InterPro" id="IPR029787">
    <property type="entry name" value="Nucleotide_cyclase"/>
</dbReference>
<reference evidence="4 5" key="1">
    <citation type="submission" date="2020-08" db="EMBL/GenBank/DDBJ databases">
        <title>Genomic Encyclopedia of Type Strains, Phase IV (KMG-IV): sequencing the most valuable type-strain genomes for metagenomic binning, comparative biology and taxonomic classification.</title>
        <authorList>
            <person name="Goeker M."/>
        </authorList>
    </citation>
    <scope>NUCLEOTIDE SEQUENCE [LARGE SCALE GENOMIC DNA]</scope>
    <source>
        <strain evidence="4 5">DSM 29514</strain>
    </source>
</reference>
<feature type="domain" description="EAL" evidence="2">
    <location>
        <begin position="476"/>
        <end position="725"/>
    </location>
</feature>
<dbReference type="SMART" id="SM00267">
    <property type="entry name" value="GGDEF"/>
    <property type="match status" value="1"/>
</dbReference>
<dbReference type="SMART" id="SM00052">
    <property type="entry name" value="EAL"/>
    <property type="match status" value="1"/>
</dbReference>
<organism evidence="4 5">
    <name type="scientific">Rhizobium rhizoryzae</name>
    <dbReference type="NCBI Taxonomy" id="451876"/>
    <lineage>
        <taxon>Bacteria</taxon>
        <taxon>Pseudomonadati</taxon>
        <taxon>Pseudomonadota</taxon>
        <taxon>Alphaproteobacteria</taxon>
        <taxon>Hyphomicrobiales</taxon>
        <taxon>Rhizobiaceae</taxon>
        <taxon>Rhizobium/Agrobacterium group</taxon>
        <taxon>Rhizobium</taxon>
    </lineage>
</organism>
<dbReference type="Gene3D" id="3.30.70.270">
    <property type="match status" value="1"/>
</dbReference>
<keyword evidence="1" id="KW-1133">Transmembrane helix</keyword>
<dbReference type="InterPro" id="IPR000160">
    <property type="entry name" value="GGDEF_dom"/>
</dbReference>
<dbReference type="SUPFAM" id="SSF55073">
    <property type="entry name" value="Nucleotide cyclase"/>
    <property type="match status" value="1"/>
</dbReference>
<evidence type="ECO:0000259" key="3">
    <source>
        <dbReference type="PROSITE" id="PS50887"/>
    </source>
</evidence>
<dbReference type="InterPro" id="IPR001633">
    <property type="entry name" value="EAL_dom"/>
</dbReference>
<dbReference type="CDD" id="cd01948">
    <property type="entry name" value="EAL"/>
    <property type="match status" value="1"/>
</dbReference>
<dbReference type="Pfam" id="PF00563">
    <property type="entry name" value="EAL"/>
    <property type="match status" value="1"/>
</dbReference>
<evidence type="ECO:0000313" key="5">
    <source>
        <dbReference type="Proteomes" id="UP000519897"/>
    </source>
</evidence>
<dbReference type="PROSITE" id="PS50887">
    <property type="entry name" value="GGDEF"/>
    <property type="match status" value="1"/>
</dbReference>
<dbReference type="InterPro" id="IPR007892">
    <property type="entry name" value="CHASE4"/>
</dbReference>
<dbReference type="Proteomes" id="UP000519897">
    <property type="component" value="Unassembled WGS sequence"/>
</dbReference>
<dbReference type="EMBL" id="JACIEC010000002">
    <property type="protein sequence ID" value="MBB4143996.1"/>
    <property type="molecule type" value="Genomic_DNA"/>
</dbReference>
<dbReference type="Pfam" id="PF05228">
    <property type="entry name" value="CHASE4"/>
    <property type="match status" value="1"/>
</dbReference>
<dbReference type="InterPro" id="IPR035919">
    <property type="entry name" value="EAL_sf"/>
</dbReference>
<feature type="domain" description="GGDEF" evidence="3">
    <location>
        <begin position="334"/>
        <end position="467"/>
    </location>
</feature>
<accession>A0A7W6LJ32</accession>
<protein>
    <submittedName>
        <fullName evidence="4">Diguanylate cyclase (GGDEF)-like protein</fullName>
    </submittedName>
</protein>
<dbReference type="CDD" id="cd01949">
    <property type="entry name" value="GGDEF"/>
    <property type="match status" value="1"/>
</dbReference>
<dbReference type="PANTHER" id="PTHR44757">
    <property type="entry name" value="DIGUANYLATE CYCLASE DGCP"/>
    <property type="match status" value="1"/>
</dbReference>
<evidence type="ECO:0000313" key="4">
    <source>
        <dbReference type="EMBL" id="MBB4143996.1"/>
    </source>
</evidence>
<feature type="transmembrane region" description="Helical" evidence="1">
    <location>
        <begin position="21"/>
        <end position="43"/>
    </location>
</feature>
<sequence length="735" mass="81659">MRFVSSQFKQSAAKVDRRSAVRSMLLIFGAVMICVSSMVFTALDRVAHYANQLDEDRSREAVTGAVRTFRDQLAATLHDYAAWDDAVQFAYIQPDLDWLKRNFGDMSFNSELFDAAIILDHQGNALTAHANGDDIQPELDTYMTVDVRTLFDRVRSTRQEDYPEATGFARTKTGIAAMAVGLIRKKSGERVGLLEESRYIVFLRHLTDTTVTRLSQAYVLPGLALERGNDRSSHRVELFNPQGEQLAALSWVPRYPGDTSLAQVRPLVWCAVLMIAIYMALLFVSGSQALKRMSADEAAAVRLSLTDRLSGLANRAGLFSDLQQLVVHAQHENHDVALLYLDLDGFKEVNDAYGHATGDLLIRCVSAGLKVLCQEGTVLARVGGDEFAMAFSGFDVHKKASELSERILEFLSEPLVIGERVAVIGCSIGLSVSRKGLVASEELIRRADMAMYRSKEDGRGRWTLYDPSMDDEREMRNQLELDLRAAIERQEIGVAYQPVVRSNNGRIAGVEALARWTREGHGPISPDVFIPIAESTGLIDLLGMCVLRSACFELRQWPELTLSVNVSPGQFRDPAFVGRVEEILQEADIEPRRLTLELTETYFIQNPARARQTLEMLRGMGIRVALDDFGAGFSSVGYLRQFGFDRVKIDKTLVQDITENQRSAELLHATVALARALDMPVTAEGVETGAQADALRLAGCELLQGYLFGRPSPAEEITRLVRQTYDSPPRLRAAE</sequence>
<name>A0A7W6LJ32_9HYPH</name>
<proteinExistence type="predicted"/>
<dbReference type="Gene3D" id="3.20.20.450">
    <property type="entry name" value="EAL domain"/>
    <property type="match status" value="1"/>
</dbReference>
<dbReference type="InterPro" id="IPR052155">
    <property type="entry name" value="Biofilm_reg_signaling"/>
</dbReference>
<dbReference type="PANTHER" id="PTHR44757:SF2">
    <property type="entry name" value="BIOFILM ARCHITECTURE MAINTENANCE PROTEIN MBAA"/>
    <property type="match status" value="1"/>
</dbReference>
<gene>
    <name evidence="4" type="ORF">GGQ72_002548</name>
</gene>
<dbReference type="RefSeq" id="WP_165134613.1">
    <property type="nucleotide sequence ID" value="NZ_CP049250.1"/>
</dbReference>
<dbReference type="NCBIfam" id="TIGR00254">
    <property type="entry name" value="GGDEF"/>
    <property type="match status" value="1"/>
</dbReference>
<keyword evidence="5" id="KW-1185">Reference proteome</keyword>
<dbReference type="Pfam" id="PF00990">
    <property type="entry name" value="GGDEF"/>
    <property type="match status" value="1"/>
</dbReference>
<keyword evidence="1" id="KW-0472">Membrane</keyword>